<keyword evidence="6" id="KW-0966">Cell projection</keyword>
<evidence type="ECO:0000256" key="5">
    <source>
        <dbReference type="NCBIfam" id="TIGR00205"/>
    </source>
</evidence>
<reference evidence="7" key="1">
    <citation type="submission" date="2017-11" db="EMBL/GenBank/DDBJ databases">
        <authorList>
            <person name="Zhu W."/>
        </authorList>
    </citation>
    <scope>NUCLEOTIDE SEQUENCE [LARGE SCALE GENOMIC DNA]</scope>
    <source>
        <strain evidence="7">CAU 1051</strain>
    </source>
</reference>
<keyword evidence="6" id="KW-0969">Cilium</keyword>
<keyword evidence="3 4" id="KW-0975">Bacterial flagellum</keyword>
<dbReference type="InterPro" id="IPR001624">
    <property type="entry name" value="FliE"/>
</dbReference>
<dbReference type="OrthoDB" id="9812413at2"/>
<dbReference type="Pfam" id="PF02049">
    <property type="entry name" value="FliE"/>
    <property type="match status" value="1"/>
</dbReference>
<protein>
    <recommendedName>
        <fullName evidence="4 5">Flagellar hook-basal body complex protein FliE</fullName>
    </recommendedName>
</protein>
<dbReference type="GO" id="GO:0003774">
    <property type="term" value="F:cytoskeletal motor activity"/>
    <property type="evidence" value="ECO:0007669"/>
    <property type="project" value="InterPro"/>
</dbReference>
<name>A0A3D8PRP3_9BACI</name>
<evidence type="ECO:0000256" key="2">
    <source>
        <dbReference type="ARBA" id="ARBA00009272"/>
    </source>
</evidence>
<dbReference type="PANTHER" id="PTHR34653:SF1">
    <property type="entry name" value="FLAGELLAR HOOK-BASAL BODY COMPLEX PROTEIN FLIE"/>
    <property type="match status" value="1"/>
</dbReference>
<dbReference type="GO" id="GO:0005198">
    <property type="term" value="F:structural molecule activity"/>
    <property type="evidence" value="ECO:0007669"/>
    <property type="project" value="UniProtKB-UniRule"/>
</dbReference>
<sequence>MNTIFSNIAQLNPTQELSRNVSITPKVAQTSFADTLKGAIENLNDVQMDSDKATEALATGNIDDLHNVMITAQKASITLEATVQIQKKVIDAYNEVMRMQV</sequence>
<dbReference type="GO" id="GO:0009425">
    <property type="term" value="C:bacterial-type flagellum basal body"/>
    <property type="evidence" value="ECO:0007669"/>
    <property type="project" value="UniProtKB-SubCell"/>
</dbReference>
<keyword evidence="6" id="KW-0282">Flagellum</keyword>
<dbReference type="AlphaFoldDB" id="A0A3D8PRP3"/>
<dbReference type="Proteomes" id="UP000256520">
    <property type="component" value="Unassembled WGS sequence"/>
</dbReference>
<dbReference type="PRINTS" id="PR01006">
    <property type="entry name" value="FLGHOOKFLIE"/>
</dbReference>
<evidence type="ECO:0000313" key="6">
    <source>
        <dbReference type="EMBL" id="RDW17839.1"/>
    </source>
</evidence>
<organism evidence="6 7">
    <name type="scientific">Oceanobacillus chungangensis</name>
    <dbReference type="NCBI Taxonomy" id="1229152"/>
    <lineage>
        <taxon>Bacteria</taxon>
        <taxon>Bacillati</taxon>
        <taxon>Bacillota</taxon>
        <taxon>Bacilli</taxon>
        <taxon>Bacillales</taxon>
        <taxon>Bacillaceae</taxon>
        <taxon>Oceanobacillus</taxon>
    </lineage>
</organism>
<evidence type="ECO:0000256" key="1">
    <source>
        <dbReference type="ARBA" id="ARBA00004117"/>
    </source>
</evidence>
<evidence type="ECO:0000313" key="7">
    <source>
        <dbReference type="Proteomes" id="UP000256520"/>
    </source>
</evidence>
<dbReference type="HAMAP" id="MF_00724">
    <property type="entry name" value="FliE"/>
    <property type="match status" value="1"/>
</dbReference>
<comment type="similarity">
    <text evidence="2 4">Belongs to the FliE family.</text>
</comment>
<dbReference type="RefSeq" id="WP_115749905.1">
    <property type="nucleotide sequence ID" value="NZ_PIOD01000011.1"/>
</dbReference>
<evidence type="ECO:0000256" key="3">
    <source>
        <dbReference type="ARBA" id="ARBA00023143"/>
    </source>
</evidence>
<comment type="caution">
    <text evidence="6">The sequence shown here is derived from an EMBL/GenBank/DDBJ whole genome shotgun (WGS) entry which is preliminary data.</text>
</comment>
<keyword evidence="7" id="KW-1185">Reference proteome</keyword>
<evidence type="ECO:0000256" key="4">
    <source>
        <dbReference type="HAMAP-Rule" id="MF_00724"/>
    </source>
</evidence>
<gene>
    <name evidence="4" type="primary">fliE</name>
    <name evidence="6" type="ORF">CWR45_10935</name>
</gene>
<comment type="subcellular location">
    <subcellularLocation>
        <location evidence="1 4">Bacterial flagellum basal body</location>
    </subcellularLocation>
</comment>
<dbReference type="PANTHER" id="PTHR34653">
    <property type="match status" value="1"/>
</dbReference>
<accession>A0A3D8PRP3</accession>
<proteinExistence type="inferred from homology"/>
<dbReference type="NCBIfam" id="TIGR00205">
    <property type="entry name" value="fliE"/>
    <property type="match status" value="1"/>
</dbReference>
<dbReference type="EMBL" id="PIOD01000011">
    <property type="protein sequence ID" value="RDW17839.1"/>
    <property type="molecule type" value="Genomic_DNA"/>
</dbReference>
<dbReference type="GO" id="GO:0071973">
    <property type="term" value="P:bacterial-type flagellum-dependent cell motility"/>
    <property type="evidence" value="ECO:0007669"/>
    <property type="project" value="InterPro"/>
</dbReference>